<organism evidence="2 3">
    <name type="scientific">Clonorchis sinensis</name>
    <name type="common">Chinese liver fluke</name>
    <dbReference type="NCBI Taxonomy" id="79923"/>
    <lineage>
        <taxon>Eukaryota</taxon>
        <taxon>Metazoa</taxon>
        <taxon>Spiralia</taxon>
        <taxon>Lophotrochozoa</taxon>
        <taxon>Platyhelminthes</taxon>
        <taxon>Trematoda</taxon>
        <taxon>Digenea</taxon>
        <taxon>Opisthorchiida</taxon>
        <taxon>Opisthorchiata</taxon>
        <taxon>Opisthorchiidae</taxon>
        <taxon>Clonorchis</taxon>
    </lineage>
</organism>
<evidence type="ECO:0000256" key="1">
    <source>
        <dbReference type="SAM" id="MobiDB-lite"/>
    </source>
</evidence>
<feature type="compositionally biased region" description="Polar residues" evidence="1">
    <location>
        <begin position="26"/>
        <end position="50"/>
    </location>
</feature>
<evidence type="ECO:0000313" key="2">
    <source>
        <dbReference type="EMBL" id="KAG5443042.1"/>
    </source>
</evidence>
<proteinExistence type="predicted"/>
<evidence type="ECO:0000313" key="3">
    <source>
        <dbReference type="Proteomes" id="UP000286415"/>
    </source>
</evidence>
<feature type="region of interest" description="Disordered" evidence="1">
    <location>
        <begin position="26"/>
        <end position="61"/>
    </location>
</feature>
<accession>A0A3R7FZG4</accession>
<reference evidence="2 3" key="2">
    <citation type="journal article" date="2021" name="Genomics">
        <title>High-quality reference genome for Clonorchis sinensis.</title>
        <authorList>
            <person name="Young N.D."/>
            <person name="Stroehlein A.J."/>
            <person name="Kinkar L."/>
            <person name="Wang T."/>
            <person name="Sohn W.M."/>
            <person name="Chang B.C.H."/>
            <person name="Kaur P."/>
            <person name="Weisz D."/>
            <person name="Dudchenko O."/>
            <person name="Aiden E.L."/>
            <person name="Korhonen P.K."/>
            <person name="Gasser R.B."/>
        </authorList>
    </citation>
    <scope>NUCLEOTIDE SEQUENCE [LARGE SCALE GENOMIC DNA]</scope>
    <source>
        <strain evidence="2">Cs-k2</strain>
    </source>
</reference>
<reference evidence="2 3" key="1">
    <citation type="journal article" date="2018" name="Biotechnol. Adv.">
        <title>Improved genomic resources and new bioinformatic workflow for the carcinogenic parasite Clonorchis sinensis: Biotechnological implications.</title>
        <authorList>
            <person name="Wang D."/>
            <person name="Korhonen P.K."/>
            <person name="Gasser R.B."/>
            <person name="Young N.D."/>
        </authorList>
    </citation>
    <scope>NUCLEOTIDE SEQUENCE [LARGE SCALE GENOMIC DNA]</scope>
    <source>
        <strain evidence="2">Cs-k2</strain>
    </source>
</reference>
<dbReference type="EMBL" id="NIRI02000056">
    <property type="protein sequence ID" value="KAG5443042.1"/>
    <property type="molecule type" value="Genomic_DNA"/>
</dbReference>
<sequence length="166" mass="17979">MMSNPSYSQQSPTAQYTVNLVSNHDCSQPVQVDGTMRSSPSENSTETRNSGIYDATEGAGPSQNTATAVILSMGSLIVRILGMACEAEEVQNYDKDADPTNALPVEFSVTPRVASGTAIRKYEGNPLTTGNRSSQRGHAPCSLQTPNERKLYWLSRRLPLASRLLI</sequence>
<dbReference type="AlphaFoldDB" id="A0A3R7FZG4"/>
<gene>
    <name evidence="2" type="ORF">CSKR_114172</name>
</gene>
<keyword evidence="3" id="KW-1185">Reference proteome</keyword>
<protein>
    <submittedName>
        <fullName evidence="2">Uncharacterized protein</fullName>
    </submittedName>
</protein>
<name>A0A3R7FZG4_CLOSI</name>
<dbReference type="Proteomes" id="UP000286415">
    <property type="component" value="Unassembled WGS sequence"/>
</dbReference>
<comment type="caution">
    <text evidence="2">The sequence shown here is derived from an EMBL/GenBank/DDBJ whole genome shotgun (WGS) entry which is preliminary data.</text>
</comment>
<dbReference type="InParanoid" id="A0A3R7FZG4"/>